<accession>A0A3B4FD58</accession>
<keyword evidence="3" id="KW-0963">Cytoplasm</keyword>
<evidence type="ECO:0000256" key="2">
    <source>
        <dbReference type="ARBA" id="ARBA00004496"/>
    </source>
</evidence>
<evidence type="ECO:0000256" key="5">
    <source>
        <dbReference type="ARBA" id="ARBA00023273"/>
    </source>
</evidence>
<dbReference type="InterPro" id="IPR033304">
    <property type="entry name" value="DLEC1"/>
</dbReference>
<feature type="region of interest" description="Disordered" evidence="6">
    <location>
        <begin position="1335"/>
        <end position="1364"/>
    </location>
</feature>
<feature type="compositionally biased region" description="Polar residues" evidence="6">
    <location>
        <begin position="1349"/>
        <end position="1364"/>
    </location>
</feature>
<proteinExistence type="predicted"/>
<dbReference type="Pfam" id="PF23316">
    <property type="entry name" value="Ig_DLEC1_6th"/>
    <property type="match status" value="1"/>
</dbReference>
<comment type="subcellular location">
    <subcellularLocation>
        <location evidence="1">Cell projection</location>
        <location evidence="1">Cilium</location>
    </subcellularLocation>
    <subcellularLocation>
        <location evidence="2">Cytoplasm</location>
    </subcellularLocation>
</comment>
<feature type="domain" description="Deleted in lung and esophageal cancer protein 1 Ig-like" evidence="8">
    <location>
        <begin position="245"/>
        <end position="331"/>
    </location>
</feature>
<dbReference type="PANTHER" id="PTHR46348:SF1">
    <property type="entry name" value="DELETED IN LUNG AND ESOPHAGEAL CANCER PROTEIN 1"/>
    <property type="match status" value="1"/>
</dbReference>
<dbReference type="Pfam" id="PF23277">
    <property type="entry name" value="Ig_Dlec1_1"/>
    <property type="match status" value="1"/>
</dbReference>
<name>A0A3B4FD58_9CICH</name>
<dbReference type="Ensembl" id="ENSPNYT00000007255.1">
    <property type="protein sequence ID" value="ENSPNYP00000007081.1"/>
    <property type="gene ID" value="ENSPNYG00000005356.1"/>
</dbReference>
<dbReference type="InterPro" id="IPR053879">
    <property type="entry name" value="HYDIN_VesB_CFA65-like_Ig"/>
</dbReference>
<dbReference type="GO" id="GO:0005737">
    <property type="term" value="C:cytoplasm"/>
    <property type="evidence" value="ECO:0007669"/>
    <property type="project" value="UniProtKB-SubCell"/>
</dbReference>
<evidence type="ECO:0000259" key="7">
    <source>
        <dbReference type="Pfam" id="PF22544"/>
    </source>
</evidence>
<dbReference type="InterPro" id="IPR013783">
    <property type="entry name" value="Ig-like_fold"/>
</dbReference>
<organism evidence="9">
    <name type="scientific">Pundamilia nyererei</name>
    <dbReference type="NCBI Taxonomy" id="303518"/>
    <lineage>
        <taxon>Eukaryota</taxon>
        <taxon>Metazoa</taxon>
        <taxon>Chordata</taxon>
        <taxon>Craniata</taxon>
        <taxon>Vertebrata</taxon>
        <taxon>Euteleostomi</taxon>
        <taxon>Actinopterygii</taxon>
        <taxon>Neopterygii</taxon>
        <taxon>Teleostei</taxon>
        <taxon>Neoteleostei</taxon>
        <taxon>Acanthomorphata</taxon>
        <taxon>Ovalentaria</taxon>
        <taxon>Cichlomorphae</taxon>
        <taxon>Cichliformes</taxon>
        <taxon>Cichlidae</taxon>
        <taxon>African cichlids</taxon>
        <taxon>Pseudocrenilabrinae</taxon>
        <taxon>Haplochromini</taxon>
        <taxon>Pundamilia</taxon>
    </lineage>
</organism>
<reference evidence="9" key="1">
    <citation type="submission" date="2023-09" db="UniProtKB">
        <authorList>
            <consortium name="Ensembl"/>
        </authorList>
    </citation>
    <scope>IDENTIFICATION</scope>
</reference>
<dbReference type="PANTHER" id="PTHR46348">
    <property type="entry name" value="DELETED IN LUNG AND ESOPHAGEAL CANCER PROTEIN 1"/>
    <property type="match status" value="1"/>
</dbReference>
<feature type="region of interest" description="Disordered" evidence="6">
    <location>
        <begin position="143"/>
        <end position="166"/>
    </location>
</feature>
<feature type="compositionally biased region" description="Basic and acidic residues" evidence="6">
    <location>
        <begin position="146"/>
        <end position="166"/>
    </location>
</feature>
<dbReference type="GO" id="GO:0008285">
    <property type="term" value="P:negative regulation of cell population proliferation"/>
    <property type="evidence" value="ECO:0007669"/>
    <property type="project" value="InterPro"/>
</dbReference>
<keyword evidence="4" id="KW-0969">Cilium</keyword>
<evidence type="ECO:0000256" key="3">
    <source>
        <dbReference type="ARBA" id="ARBA00022490"/>
    </source>
</evidence>
<feature type="domain" description="HYDIN/VesB/CFA65-like Ig-like" evidence="7">
    <location>
        <begin position="732"/>
        <end position="828"/>
    </location>
</feature>
<sequence>FVVSQNISHVLASIFKHLYTNDIIRKDTVSNLVQTKRVRGSYHDRYVEELQQVTIYTHLQFIKKNHCQKMPHLIRFLYLFSVKSAFSWCVDEDLLEMNNLISPKDYLATQKPHVRAPAAVIRRPEKTGFVDIQLDHSVTFESCSDTPRRKETQREPKPKWKGEPSVKDRADGWEKLLKLKDRQSFLRNPRFLPLNFSINFSINSQQGGTSLIRPRTKGKAEIKGFLIISRNILIIFPAEEPIPVFLAKPSVVVFTDYSVGNIYEVCFRLKNVTSSSRHIRVIPPTTPYFSIGLGRFPGEGGVVAPGMSCKYTLRFAPDSLGDYKDFIVVETQAEGPFVVPIEAWRPPPILTLPRVLDCGYCLIGGVKFVEFLCQNVGLSTGTFCIIPKDEWPASNFRSLARTYFSEQPPFAVSPSLFVLEPGEATVVEVSLDLKSGRKSCQVFTVVCDNCQVKDISIEGEGQLIALELVSVSGGEEPPVVGEVHDLTAEHFIRFSPCNPHSVQQKKLVIRNNVHLELPFHWQIMKPNLHPLLPRESPDASHIQFHLATDEVFHVSPSTGILAPCQDQEYLLIFCPKELKDYHSVCHLVLRDIPQLPPEPFDSRLINPGSKVTSVIIMEIEVKGSTEPYQILLEPYAIVIPGEIFICTPTSRQFKMWNHSKTFICFQWERINSSCHVIEVEPSSGRIEENECFDFSLTVTGGKAENIVTSLVCHIQHHHEPVTLAVEVSFKGPTVTLNVPSIDFGPIRPREQTQTTLLLTNTTQLEASWILESKHQDSQISVEPSRGLLPPLASCNVDVLFKPHSCQLFETELELTVENGTGCHLSVRADVQSSHVCLLNCTLSFPEIYVGASATGTVTLFNQTLLPSQFSWLGKQASLCSATFDPSSGTLGPKVSMEITVTFTAHTDLELTEVAAVCEVQGMNSPLVVGIVAKPKKLSVSYNTEKTVFSRSSPNGQSPSTPVLEFGDGVILKSAVSKQLLITNQTAIPAPFTVEAEYFTCHALKNKELTLFVCSLPEFVSSLLAHGKGAAFFVTPHTGTLGAFESRAVDVTAYTDMWGEYTDHLICKVGDLKPVLIPIHMTVKGCPLYFQMTGPRAQDQNQGPIIQFGTHVSGGDTVSRSLRINNPTMFDIRLDWETYNVDQNDGKLLDFVVVFGDAFPLKDADGNEVLSSALRLSSFNETAWEKTRTTVSEETSASLQSLTKKLISVHIRPHMGNLSDYPFCITPQQIVIPAKSSRAIHVSFTPLTLSGAARKSRCVGLALGFMNLDSEVSCCDSMLNPGKCKHAHMRCLSQVNFEQSIFLFFFLQIVVREFDITQSFQLKNTSEMPLHFSLGTQPPFSVVKPKPRGPTSTSRNPPSGDNQSLVLKPQHSMRVKVAFHCSLPLLDHVEQTDEEIPPGVKLIHGANRQMKLRFEQNLLIHYSNNTLQTVPLCAHLDLPTLRFSAVSVDFGLCYVGQTQTREVNLYSCGAHMFWKSITSNHKSINNLYVFSTLLVIQSPLIKTSVTLQLRGTGSFDEMYRSS</sequence>
<dbReference type="GeneTree" id="ENSGT00940000165361"/>
<dbReference type="GO" id="GO:0015631">
    <property type="term" value="F:tubulin binding"/>
    <property type="evidence" value="ECO:0007669"/>
    <property type="project" value="TreeGrafter"/>
</dbReference>
<dbReference type="InterPro" id="IPR059041">
    <property type="entry name" value="Ig_DLEC1_1"/>
</dbReference>
<evidence type="ECO:0000259" key="8">
    <source>
        <dbReference type="Pfam" id="PF23277"/>
    </source>
</evidence>
<dbReference type="STRING" id="303518.ENSPNYP00000007081"/>
<evidence type="ECO:0000256" key="6">
    <source>
        <dbReference type="SAM" id="MobiDB-lite"/>
    </source>
</evidence>
<dbReference type="Pfam" id="PF22544">
    <property type="entry name" value="HYDIN_VesB_CFA65-like_Ig"/>
    <property type="match status" value="1"/>
</dbReference>
<evidence type="ECO:0000313" key="9">
    <source>
        <dbReference type="Ensembl" id="ENSPNYP00000007081.1"/>
    </source>
</evidence>
<keyword evidence="5" id="KW-0966">Cell projection</keyword>
<dbReference type="GO" id="GO:0005929">
    <property type="term" value="C:cilium"/>
    <property type="evidence" value="ECO:0007669"/>
    <property type="project" value="UniProtKB-SubCell"/>
</dbReference>
<protein>
    <submittedName>
        <fullName evidence="9">DLEC1 cilia and flagella associated protein</fullName>
    </submittedName>
</protein>
<evidence type="ECO:0000256" key="4">
    <source>
        <dbReference type="ARBA" id="ARBA00023069"/>
    </source>
</evidence>
<evidence type="ECO:0000256" key="1">
    <source>
        <dbReference type="ARBA" id="ARBA00004138"/>
    </source>
</evidence>
<dbReference type="Gene3D" id="2.60.40.10">
    <property type="entry name" value="Immunoglobulins"/>
    <property type="match status" value="7"/>
</dbReference>